<dbReference type="EMBL" id="JBBKAI010000001">
    <property type="protein sequence ID" value="MEJ8654971.1"/>
    <property type="molecule type" value="Genomic_DNA"/>
</dbReference>
<protein>
    <submittedName>
        <fullName evidence="1">Uncharacterized protein</fullName>
    </submittedName>
</protein>
<name>A0ACC6Q9E8_9ACTN</name>
<proteinExistence type="predicted"/>
<organism evidence="1 2">
    <name type="scientific">Streptomyces pratisoli</name>
    <dbReference type="NCBI Taxonomy" id="3139917"/>
    <lineage>
        <taxon>Bacteria</taxon>
        <taxon>Bacillati</taxon>
        <taxon>Actinomycetota</taxon>
        <taxon>Actinomycetes</taxon>
        <taxon>Kitasatosporales</taxon>
        <taxon>Streptomycetaceae</taxon>
        <taxon>Streptomyces</taxon>
    </lineage>
</organism>
<comment type="caution">
    <text evidence="1">The sequence shown here is derived from an EMBL/GenBank/DDBJ whole genome shotgun (WGS) entry which is preliminary data.</text>
</comment>
<sequence>MNADKQRIGWSGKVWRAWESLRGRGGWYVVFWPDGEPYSDERADLLRCTRFRWQATRWVRDFGTGLRTPILVTPHDLAPQYASQRPLYPFPDRPRVMDDRVEGSRSRDPDGRGN</sequence>
<dbReference type="Proteomes" id="UP001375539">
    <property type="component" value="Unassembled WGS sequence"/>
</dbReference>
<evidence type="ECO:0000313" key="1">
    <source>
        <dbReference type="EMBL" id="MEJ8654971.1"/>
    </source>
</evidence>
<reference evidence="1" key="1">
    <citation type="submission" date="2024-03" db="EMBL/GenBank/DDBJ databases">
        <title>Novel Streptomyces species of biotechnological and ecological value are a feature of Machair soil.</title>
        <authorList>
            <person name="Prole J.R."/>
            <person name="Goodfellow M."/>
            <person name="Allenby N."/>
            <person name="Ward A.C."/>
        </authorList>
    </citation>
    <scope>NUCLEOTIDE SEQUENCE</scope>
    <source>
        <strain evidence="1">MS1.AVA.4</strain>
    </source>
</reference>
<gene>
    <name evidence="1" type="ORF">WKI58_00195</name>
</gene>
<keyword evidence="2" id="KW-1185">Reference proteome</keyword>
<accession>A0ACC6Q9E8</accession>
<evidence type="ECO:0000313" key="2">
    <source>
        <dbReference type="Proteomes" id="UP001375539"/>
    </source>
</evidence>